<proteinExistence type="predicted"/>
<keyword evidence="3" id="KW-1185">Reference proteome</keyword>
<comment type="caution">
    <text evidence="2">The sequence shown here is derived from an EMBL/GenBank/DDBJ whole genome shotgun (WGS) entry which is preliminary data.</text>
</comment>
<sequence length="216" mass="24356">MSDQKIEEMIQKKNLNAPRITPEHIESTIIKADYHVFPGTQLTICCLTLKNGFTVTGESACASPENFDEDIGKEIAYGNAFEKVWSLEGYLLKEHLHEQIADEQYFVEYIAKVAHEVNAAYCKALGDDSQTSWDDAPEWQKQSAVTGVRFHLENPDASASASHESWLAEKQADGWVYGEVKDPAKKEHPCVVPFSKLPVEQQAKDFLFRQVVHSLK</sequence>
<gene>
    <name evidence="2" type="ORF">NX722_28490</name>
</gene>
<reference evidence="2 3" key="1">
    <citation type="submission" date="2022-10" db="EMBL/GenBank/DDBJ databases">
        <title>High-quality genome sequences of two octocoral-associated bacteria, Endozoicomonas euniceicola EF212 and Endozoicomonas gorgoniicola PS125.</title>
        <authorList>
            <person name="Chiou Y.-J."/>
            <person name="Chen Y.-H."/>
        </authorList>
    </citation>
    <scope>NUCLEOTIDE SEQUENCE [LARGE SCALE GENOMIC DNA]</scope>
    <source>
        <strain evidence="2 3">PS125</strain>
    </source>
</reference>
<evidence type="ECO:0000313" key="3">
    <source>
        <dbReference type="Proteomes" id="UP001209854"/>
    </source>
</evidence>
<evidence type="ECO:0000313" key="2">
    <source>
        <dbReference type="EMBL" id="MCW7556506.1"/>
    </source>
</evidence>
<name>A0ABT3N4H3_9GAMM</name>
<dbReference type="EMBL" id="JAPFCC010000002">
    <property type="protein sequence ID" value="MCW7556506.1"/>
    <property type="molecule type" value="Genomic_DNA"/>
</dbReference>
<evidence type="ECO:0000259" key="1">
    <source>
        <dbReference type="Pfam" id="PF02026"/>
    </source>
</evidence>
<protein>
    <submittedName>
        <fullName evidence="2">Gp49 family protein</fullName>
    </submittedName>
</protein>
<dbReference type="Proteomes" id="UP001209854">
    <property type="component" value="Unassembled WGS sequence"/>
</dbReference>
<dbReference type="InterPro" id="IPR025915">
    <property type="entry name" value="Phage_gp49_66"/>
</dbReference>
<organism evidence="2 3">
    <name type="scientific">Endozoicomonas gorgoniicola</name>
    <dbReference type="NCBI Taxonomy" id="1234144"/>
    <lineage>
        <taxon>Bacteria</taxon>
        <taxon>Pseudomonadati</taxon>
        <taxon>Pseudomonadota</taxon>
        <taxon>Gammaproteobacteria</taxon>
        <taxon>Oceanospirillales</taxon>
        <taxon>Endozoicomonadaceae</taxon>
        <taxon>Endozoicomonas</taxon>
    </lineage>
</organism>
<dbReference type="Pfam" id="PF13876">
    <property type="entry name" value="Phage_gp49_66"/>
    <property type="match status" value="1"/>
</dbReference>
<feature type="domain" description="Ryanodine receptor Ryr" evidence="1">
    <location>
        <begin position="157"/>
        <end position="205"/>
    </location>
</feature>
<dbReference type="Gene3D" id="6.20.350.10">
    <property type="match status" value="1"/>
</dbReference>
<dbReference type="InterPro" id="IPR003032">
    <property type="entry name" value="Ryanodine_rcpt"/>
</dbReference>
<dbReference type="Pfam" id="PF02026">
    <property type="entry name" value="RyR"/>
    <property type="match status" value="1"/>
</dbReference>
<accession>A0ABT3N4H3</accession>
<dbReference type="RefSeq" id="WP_265442403.1">
    <property type="nucleotide sequence ID" value="NZ_JAPFCC010000002.1"/>
</dbReference>